<dbReference type="AlphaFoldDB" id="A0A2R5HJD3"/>
<comment type="caution">
    <text evidence="11">The sequence shown here is derived from an EMBL/GenBank/DDBJ whole genome shotgun (WGS) entry which is preliminary data.</text>
</comment>
<dbReference type="RefSeq" id="WP_109245316.1">
    <property type="nucleotide sequence ID" value="NZ_BFFO01000002.1"/>
</dbReference>
<dbReference type="GO" id="GO:0061599">
    <property type="term" value="F:molybdopterin molybdotransferase activity"/>
    <property type="evidence" value="ECO:0007669"/>
    <property type="project" value="UniProtKB-UniRule"/>
</dbReference>
<evidence type="ECO:0000256" key="9">
    <source>
        <dbReference type="RuleBase" id="RU365090"/>
    </source>
</evidence>
<dbReference type="InterPro" id="IPR001453">
    <property type="entry name" value="MoaB/Mog_dom"/>
</dbReference>
<evidence type="ECO:0000256" key="3">
    <source>
        <dbReference type="ARBA" id="ARBA00010763"/>
    </source>
</evidence>
<dbReference type="NCBIfam" id="TIGR00177">
    <property type="entry name" value="molyb_syn"/>
    <property type="match status" value="1"/>
</dbReference>
<feature type="domain" description="MoaB/Mog" evidence="10">
    <location>
        <begin position="181"/>
        <end position="316"/>
    </location>
</feature>
<evidence type="ECO:0000256" key="7">
    <source>
        <dbReference type="ARBA" id="ARBA00023150"/>
    </source>
</evidence>
<evidence type="ECO:0000259" key="10">
    <source>
        <dbReference type="SMART" id="SM00852"/>
    </source>
</evidence>
<keyword evidence="9" id="KW-0479">Metal-binding</keyword>
<dbReference type="SMART" id="SM00852">
    <property type="entry name" value="MoCF_biosynth"/>
    <property type="match status" value="1"/>
</dbReference>
<dbReference type="Gene3D" id="2.40.340.10">
    <property type="entry name" value="MoeA, C-terminal, domain IV"/>
    <property type="match status" value="1"/>
</dbReference>
<dbReference type="InterPro" id="IPR036135">
    <property type="entry name" value="MoeA_linker/N_sf"/>
</dbReference>
<keyword evidence="9" id="KW-0460">Magnesium</keyword>
<keyword evidence="6 9" id="KW-0500">Molybdenum</keyword>
<dbReference type="InterPro" id="IPR005111">
    <property type="entry name" value="MoeA_C_domain_IV"/>
</dbReference>
<dbReference type="GO" id="GO:0005829">
    <property type="term" value="C:cytosol"/>
    <property type="evidence" value="ECO:0007669"/>
    <property type="project" value="TreeGrafter"/>
</dbReference>
<proteinExistence type="inferred from homology"/>
<reference evidence="11 12" key="1">
    <citation type="journal article" date="2018" name="Genome Announc.">
        <title>Draft Genome Sequence of Lactococcus sp. Strain NtB2 (JCM 32569), Isolated from the Gut of the Higher Termite Nasutitermes takasagoensis.</title>
        <authorList>
            <person name="Noda S."/>
            <person name="Aihara C."/>
            <person name="Yuki M."/>
            <person name="Ohkuma M."/>
        </authorList>
    </citation>
    <scope>NUCLEOTIDE SEQUENCE [LARGE SCALE GENOMIC DNA]</scope>
    <source>
        <strain evidence="11 12">NtB2</strain>
    </source>
</reference>
<dbReference type="Gene3D" id="3.90.105.10">
    <property type="entry name" value="Molybdopterin biosynthesis moea protein, domain 2"/>
    <property type="match status" value="1"/>
</dbReference>
<evidence type="ECO:0000256" key="2">
    <source>
        <dbReference type="ARBA" id="ARBA00005046"/>
    </source>
</evidence>
<dbReference type="Pfam" id="PF00994">
    <property type="entry name" value="MoCF_biosynth"/>
    <property type="match status" value="1"/>
</dbReference>
<evidence type="ECO:0000256" key="4">
    <source>
        <dbReference type="ARBA" id="ARBA00013269"/>
    </source>
</evidence>
<evidence type="ECO:0000256" key="8">
    <source>
        <dbReference type="ARBA" id="ARBA00047317"/>
    </source>
</evidence>
<comment type="function">
    <text evidence="1 9">Catalyzes the insertion of molybdate into adenylated molybdopterin with the concomitant release of AMP.</text>
</comment>
<accession>A0A2R5HJD3</accession>
<dbReference type="Pfam" id="PF03454">
    <property type="entry name" value="MoeA_C"/>
    <property type="match status" value="1"/>
</dbReference>
<dbReference type="CDD" id="cd00887">
    <property type="entry name" value="MoeA"/>
    <property type="match status" value="1"/>
</dbReference>
<comment type="pathway">
    <text evidence="2 9">Cofactor biosynthesis; molybdopterin biosynthesis.</text>
</comment>
<gene>
    <name evidence="11" type="primary">moeA</name>
    <name evidence="11" type="ORF">NtB2_00442</name>
</gene>
<dbReference type="EMBL" id="BFFO01000002">
    <property type="protein sequence ID" value="GBG96331.1"/>
    <property type="molecule type" value="Genomic_DNA"/>
</dbReference>
<evidence type="ECO:0000313" key="12">
    <source>
        <dbReference type="Proteomes" id="UP000245021"/>
    </source>
</evidence>
<evidence type="ECO:0000313" key="11">
    <source>
        <dbReference type="EMBL" id="GBG96331.1"/>
    </source>
</evidence>
<dbReference type="SUPFAM" id="SSF63867">
    <property type="entry name" value="MoeA C-terminal domain-like"/>
    <property type="match status" value="1"/>
</dbReference>
<dbReference type="SUPFAM" id="SSF63882">
    <property type="entry name" value="MoeA N-terminal region -like"/>
    <property type="match status" value="1"/>
</dbReference>
<sequence length="397" mass="43609">MYLKRTAISLDEAKAFIAEAELKPRVITKRVREAHGFVIAEDMRATFPIPYFRRSGYDGYGILSEDDHDFPKSFEMVENVAAGDDFKKSLKPGQCIRIMTGAKVPDDVAKVIMLEVTKKTEDGRVLISESPAKSNISEIGEEIDKDELYLPKGTSLNAGAISVLVAFGVEEIQVYDKPKVAVVATGSELADSAGQNDGKIYNSNGPLLQGLAMENGAIATGEYVLPDQLDETRAMLDKLSRENDLVITTGGVSVGDFDYMAVIAQENDWKFNKLAMRPGSPTTFFIMNESPVVALSGNPSACFTGFWFFAEPLIRRFQGQKTAIKPGKAKVQMAYTKKNEFDRWLNGVLKDGQVSLNGQGQSSELSSLYQANCFFKIAHDSVAEVGQEVIVWQLPGR</sequence>
<dbReference type="InterPro" id="IPR038987">
    <property type="entry name" value="MoeA-like"/>
</dbReference>
<comment type="similarity">
    <text evidence="3 9">Belongs to the MoeA family.</text>
</comment>
<dbReference type="InterPro" id="IPR036425">
    <property type="entry name" value="MoaB/Mog-like_dom_sf"/>
</dbReference>
<dbReference type="Gene3D" id="2.170.190.11">
    <property type="entry name" value="Molybdopterin biosynthesis moea protein, domain 3"/>
    <property type="match status" value="1"/>
</dbReference>
<dbReference type="Gene3D" id="3.40.980.10">
    <property type="entry name" value="MoaB/Mog-like domain"/>
    <property type="match status" value="1"/>
</dbReference>
<evidence type="ECO:0000256" key="5">
    <source>
        <dbReference type="ARBA" id="ARBA00021108"/>
    </source>
</evidence>
<dbReference type="Pfam" id="PF03453">
    <property type="entry name" value="MoeA_N"/>
    <property type="match status" value="1"/>
</dbReference>
<dbReference type="UniPathway" id="UPA00344"/>
<dbReference type="InterPro" id="IPR005110">
    <property type="entry name" value="MoeA_linker/N"/>
</dbReference>
<evidence type="ECO:0000256" key="1">
    <source>
        <dbReference type="ARBA" id="ARBA00002901"/>
    </source>
</evidence>
<dbReference type="EC" id="2.10.1.1" evidence="4 9"/>
<comment type="cofactor">
    <cofactor evidence="9">
        <name>Mg(2+)</name>
        <dbReference type="ChEBI" id="CHEBI:18420"/>
    </cofactor>
</comment>
<organism evidence="11 12">
    <name type="scientific">Lactococcus termiticola</name>
    <dbReference type="NCBI Taxonomy" id="2169526"/>
    <lineage>
        <taxon>Bacteria</taxon>
        <taxon>Bacillati</taxon>
        <taxon>Bacillota</taxon>
        <taxon>Bacilli</taxon>
        <taxon>Lactobacillales</taxon>
        <taxon>Streptococcaceae</taxon>
        <taxon>Lactococcus</taxon>
    </lineage>
</organism>
<protein>
    <recommendedName>
        <fullName evidence="5 9">Molybdopterin molybdenumtransferase</fullName>
        <ecNumber evidence="4 9">2.10.1.1</ecNumber>
    </recommendedName>
</protein>
<dbReference type="PANTHER" id="PTHR10192">
    <property type="entry name" value="MOLYBDOPTERIN BIOSYNTHESIS PROTEIN"/>
    <property type="match status" value="1"/>
</dbReference>
<dbReference type="PANTHER" id="PTHR10192:SF5">
    <property type="entry name" value="GEPHYRIN"/>
    <property type="match status" value="1"/>
</dbReference>
<comment type="catalytic activity">
    <reaction evidence="8">
        <text>adenylyl-molybdopterin + molybdate = Mo-molybdopterin + AMP + H(+)</text>
        <dbReference type="Rhea" id="RHEA:35047"/>
        <dbReference type="ChEBI" id="CHEBI:15378"/>
        <dbReference type="ChEBI" id="CHEBI:36264"/>
        <dbReference type="ChEBI" id="CHEBI:62727"/>
        <dbReference type="ChEBI" id="CHEBI:71302"/>
        <dbReference type="ChEBI" id="CHEBI:456215"/>
        <dbReference type="EC" id="2.10.1.1"/>
    </reaction>
</comment>
<dbReference type="Proteomes" id="UP000245021">
    <property type="component" value="Unassembled WGS sequence"/>
</dbReference>
<dbReference type="OrthoDB" id="9804758at2"/>
<dbReference type="GO" id="GO:0006777">
    <property type="term" value="P:Mo-molybdopterin cofactor biosynthetic process"/>
    <property type="evidence" value="ECO:0007669"/>
    <property type="project" value="UniProtKB-UniRule"/>
</dbReference>
<keyword evidence="9" id="KW-0808">Transferase</keyword>
<keyword evidence="7 9" id="KW-0501">Molybdenum cofactor biosynthesis</keyword>
<evidence type="ECO:0000256" key="6">
    <source>
        <dbReference type="ARBA" id="ARBA00022505"/>
    </source>
</evidence>
<dbReference type="GO" id="GO:0046872">
    <property type="term" value="F:metal ion binding"/>
    <property type="evidence" value="ECO:0007669"/>
    <property type="project" value="UniProtKB-UniRule"/>
</dbReference>
<keyword evidence="12" id="KW-1185">Reference proteome</keyword>
<name>A0A2R5HJD3_9LACT</name>
<dbReference type="SUPFAM" id="SSF53218">
    <property type="entry name" value="Molybdenum cofactor biosynthesis proteins"/>
    <property type="match status" value="1"/>
</dbReference>
<dbReference type="InterPro" id="IPR036688">
    <property type="entry name" value="MoeA_C_domain_IV_sf"/>
</dbReference>